<dbReference type="InterPro" id="IPR000209">
    <property type="entry name" value="Peptidase_S8/S53_dom"/>
</dbReference>
<dbReference type="Proteomes" id="UP001163336">
    <property type="component" value="Chromosome"/>
</dbReference>
<evidence type="ECO:0000256" key="5">
    <source>
        <dbReference type="PROSITE-ProRule" id="PRU01240"/>
    </source>
</evidence>
<name>A0ABN6TGX3_9BURK</name>
<evidence type="ECO:0000259" key="9">
    <source>
        <dbReference type="Pfam" id="PF02225"/>
    </source>
</evidence>
<dbReference type="InterPro" id="IPR037045">
    <property type="entry name" value="S8pro/Inhibitor_I9_sf"/>
</dbReference>
<dbReference type="InterPro" id="IPR023828">
    <property type="entry name" value="Peptidase_S8_Ser-AS"/>
</dbReference>
<dbReference type="InterPro" id="IPR036852">
    <property type="entry name" value="Peptidase_S8/S53_dom_sf"/>
</dbReference>
<evidence type="ECO:0000256" key="1">
    <source>
        <dbReference type="ARBA" id="ARBA00011073"/>
    </source>
</evidence>
<dbReference type="InterPro" id="IPR034197">
    <property type="entry name" value="Peptidases_S8_3"/>
</dbReference>
<dbReference type="Pfam" id="PF05922">
    <property type="entry name" value="Inhibitor_I9"/>
    <property type="match status" value="1"/>
</dbReference>
<dbReference type="PANTHER" id="PTHR10795">
    <property type="entry name" value="PROPROTEIN CONVERTASE SUBTILISIN/KEXIN"/>
    <property type="match status" value="1"/>
</dbReference>
<keyword evidence="4 5" id="KW-0720">Serine protease</keyword>
<dbReference type="Gene3D" id="3.40.50.200">
    <property type="entry name" value="Peptidase S8/S53 domain"/>
    <property type="match status" value="1"/>
</dbReference>
<dbReference type="InterPro" id="IPR003137">
    <property type="entry name" value="PA_domain"/>
</dbReference>
<feature type="chain" id="PRO_5045470431" description="S8 family serine peptidase" evidence="7">
    <location>
        <begin position="25"/>
        <end position="1066"/>
    </location>
</feature>
<feature type="region of interest" description="Disordered" evidence="6">
    <location>
        <begin position="557"/>
        <end position="585"/>
    </location>
</feature>
<dbReference type="Gene3D" id="2.60.120.380">
    <property type="match status" value="1"/>
</dbReference>
<keyword evidence="2 5" id="KW-0645">Protease</keyword>
<evidence type="ECO:0000259" key="11">
    <source>
        <dbReference type="Pfam" id="PF17766"/>
    </source>
</evidence>
<dbReference type="PROSITE" id="PS51892">
    <property type="entry name" value="SUBTILASE"/>
    <property type="match status" value="1"/>
</dbReference>
<dbReference type="CDD" id="cd02120">
    <property type="entry name" value="PA_subtilisin_like"/>
    <property type="match status" value="1"/>
</dbReference>
<evidence type="ECO:0000259" key="10">
    <source>
        <dbReference type="Pfam" id="PF05922"/>
    </source>
</evidence>
<dbReference type="Gene3D" id="3.30.70.80">
    <property type="entry name" value="Peptidase S8 propeptide/proteinase inhibitor I9"/>
    <property type="match status" value="1"/>
</dbReference>
<evidence type="ECO:0000259" key="8">
    <source>
        <dbReference type="Pfam" id="PF00082"/>
    </source>
</evidence>
<dbReference type="PRINTS" id="PR00723">
    <property type="entry name" value="SUBTILISIN"/>
</dbReference>
<keyword evidence="7" id="KW-0732">Signal</keyword>
<feature type="domain" description="Inhibitor I9" evidence="10">
    <location>
        <begin position="31"/>
        <end position="130"/>
    </location>
</feature>
<feature type="region of interest" description="Disordered" evidence="6">
    <location>
        <begin position="241"/>
        <end position="277"/>
    </location>
</feature>
<evidence type="ECO:0000256" key="6">
    <source>
        <dbReference type="SAM" id="MobiDB-lite"/>
    </source>
</evidence>
<dbReference type="InterPro" id="IPR041469">
    <property type="entry name" value="Subtilisin-like_FN3"/>
</dbReference>
<keyword evidence="3 5" id="KW-0378">Hydrolase</keyword>
<dbReference type="InterPro" id="IPR010259">
    <property type="entry name" value="S8pro/Inhibitor_I9"/>
</dbReference>
<evidence type="ECO:0000313" key="13">
    <source>
        <dbReference type="Proteomes" id="UP001163336"/>
    </source>
</evidence>
<comment type="similarity">
    <text evidence="1 5">Belongs to the peptidase S8 family.</text>
</comment>
<feature type="active site" description="Charge relay system" evidence="5">
    <location>
        <position position="168"/>
    </location>
</feature>
<sequence length="1066" mass="109136">MKLRPVSLAVLALAASLSLSAAQAQEVRRPYIVQLADKPAASYEGGIAGLPATKPVNGKLNVNAADVQNYISYLEQKQASVQATVANAEILHTYSVAFNGFAAMLTDSEVRDLKKNSAVAHISVDEERHLETNYTPVFLGLTQPGTGLWDKLGGKGAAGENVIIGVVDGGIWPENLAYADRVDADGRPTFDVSGTLAYASVPADWKGICQTGEGFTANNCNNKLIGARYFDTTYKSQRKTTHYSDFVSPRDSMNGPDLANRGGHGTHTSSTAGGNAMVPTRVANGSSMGDFSGIAPKARVAAYKVCWTYLDSTNPDGSGTRNGCYGSDSVAAINQAVADGVDVINFSISGSQTDVMDPVEVAFFNAASAGVFVATSAGNSGPGNAVAHLSPWATTVAASTHNRISVNSVTLAGGATYQGQSYNSTALPNTPMILAEDAGITPYAQLSAADKLARRLCYTAADRANPAFGLATPAAALDASVAAGKIVICARGNNARVDKGVAVKEVGGAGMILTDTAASLVADPHVLPTTHVTLADGNAIRSWLATRPGAAASITTSVTMAGPTPAPRMASFSSRGPNKGDPNVLKPDLTAPGVDILAAVAAGGNQALRDEIANNVTPGGLMWQSLQGTSMSSPHVAGMAALLRHLHPTWSPAAIKSALMTTAYSTQNDGVAGLSNGLLPWSQGAGHTAPNLAADPGLVYDSNAIDWIRYLCGIGKQAANSANCVNFGSIQPYNLNLASLTASDVLGKLTLTRTVTNVGDATATYTASSTLDGYDVVVSPSMLTLAPGAKASFSVTLTNKTAPVGVWTYGSLTWSDGKHVVRSPLTARASALAARGAISSEATNGAQSITIGTGYTGPLTVQKGGLKPALRSSQTVGQANKADGGLAECVAGNSAGVKATSVTVPANTLVARFSTRDVDTSGYQAGGIDDLDLIVLNSANTVVGSSGTVSSNETVTLNSPAAGTYRVCVVGYTPRNGSATYVLNSWVVSTSDTGGNFKASGPAIVYTGGTGTVNTSWSDLEAGKNYLGAIRYLQGTTVRGMTLVEVDATDPLPASETQKAVSVVAN</sequence>
<dbReference type="Gene3D" id="3.50.30.30">
    <property type="match status" value="1"/>
</dbReference>
<feature type="domain" description="Peptidase S8/S53" evidence="8">
    <location>
        <begin position="159"/>
        <end position="669"/>
    </location>
</feature>
<evidence type="ECO:0000256" key="7">
    <source>
        <dbReference type="SAM" id="SignalP"/>
    </source>
</evidence>
<feature type="signal peptide" evidence="7">
    <location>
        <begin position="1"/>
        <end position="24"/>
    </location>
</feature>
<organism evidence="12 13">
    <name type="scientific">Massilia varians</name>
    <dbReference type="NCBI Taxonomy" id="457921"/>
    <lineage>
        <taxon>Bacteria</taxon>
        <taxon>Pseudomonadati</taxon>
        <taxon>Pseudomonadota</taxon>
        <taxon>Betaproteobacteria</taxon>
        <taxon>Burkholderiales</taxon>
        <taxon>Oxalobacteraceae</taxon>
        <taxon>Telluria group</taxon>
        <taxon>Massilia</taxon>
    </lineage>
</organism>
<evidence type="ECO:0000256" key="3">
    <source>
        <dbReference type="ARBA" id="ARBA00022801"/>
    </source>
</evidence>
<dbReference type="Gene3D" id="2.60.40.2310">
    <property type="match status" value="1"/>
</dbReference>
<dbReference type="Pfam" id="PF02225">
    <property type="entry name" value="PA"/>
    <property type="match status" value="1"/>
</dbReference>
<dbReference type="Pfam" id="PF00082">
    <property type="entry name" value="Peptidase_S8"/>
    <property type="match status" value="1"/>
</dbReference>
<accession>A0ABN6TGX3</accession>
<dbReference type="EMBL" id="AP026966">
    <property type="protein sequence ID" value="BDT61465.1"/>
    <property type="molecule type" value="Genomic_DNA"/>
</dbReference>
<evidence type="ECO:0000256" key="2">
    <source>
        <dbReference type="ARBA" id="ARBA00022670"/>
    </source>
</evidence>
<dbReference type="RefSeq" id="WP_281911176.1">
    <property type="nucleotide sequence ID" value="NZ_AP026966.1"/>
</dbReference>
<dbReference type="InterPro" id="IPR045051">
    <property type="entry name" value="SBT"/>
</dbReference>
<keyword evidence="13" id="KW-1185">Reference proteome</keyword>
<dbReference type="Pfam" id="PF17766">
    <property type="entry name" value="fn3_6"/>
    <property type="match status" value="1"/>
</dbReference>
<evidence type="ECO:0000256" key="4">
    <source>
        <dbReference type="ARBA" id="ARBA00022825"/>
    </source>
</evidence>
<dbReference type="SUPFAM" id="SSF52743">
    <property type="entry name" value="Subtilisin-like"/>
    <property type="match status" value="1"/>
</dbReference>
<dbReference type="InterPro" id="IPR015500">
    <property type="entry name" value="Peptidase_S8_subtilisin-rel"/>
</dbReference>
<proteinExistence type="inferred from homology"/>
<dbReference type="PROSITE" id="PS00138">
    <property type="entry name" value="SUBTILASE_SER"/>
    <property type="match status" value="1"/>
</dbReference>
<dbReference type="CDD" id="cd04852">
    <property type="entry name" value="Peptidases_S8_3"/>
    <property type="match status" value="1"/>
</dbReference>
<evidence type="ECO:0008006" key="14">
    <source>
        <dbReference type="Google" id="ProtNLM"/>
    </source>
</evidence>
<evidence type="ECO:0000313" key="12">
    <source>
        <dbReference type="EMBL" id="BDT61465.1"/>
    </source>
</evidence>
<protein>
    <recommendedName>
        <fullName evidence="14">S8 family serine peptidase</fullName>
    </recommendedName>
</protein>
<feature type="domain" description="Subtilisin-like protease fibronectin type-III" evidence="11">
    <location>
        <begin position="734"/>
        <end position="826"/>
    </location>
</feature>
<feature type="active site" description="Charge relay system" evidence="5">
    <location>
        <position position="264"/>
    </location>
</feature>
<dbReference type="SUPFAM" id="SSF54897">
    <property type="entry name" value="Protease propeptides/inhibitors"/>
    <property type="match status" value="1"/>
</dbReference>
<feature type="domain" description="PA" evidence="9">
    <location>
        <begin position="457"/>
        <end position="540"/>
    </location>
</feature>
<feature type="active site" description="Charge relay system" evidence="5">
    <location>
        <position position="630"/>
    </location>
</feature>
<gene>
    <name evidence="12" type="ORF">MasN3_49590</name>
</gene>
<reference evidence="12" key="1">
    <citation type="submission" date="2022-11" db="EMBL/GenBank/DDBJ databases">
        <title>Isolation and characterization of PLA-degrading bacterium Massilia sp. from Antarctic soil.</title>
        <authorList>
            <person name="Sato K."/>
            <person name="Gomez-Fuentes C."/>
            <person name="Ahmad S.A."/>
            <person name="Zulkharnain A."/>
        </authorList>
    </citation>
    <scope>NUCLEOTIDE SEQUENCE</scope>
    <source>
        <strain evidence="12">N-3</strain>
    </source>
</reference>